<dbReference type="PANTHER" id="PTHR42920">
    <property type="entry name" value="OS03G0707200 PROTEIN-RELATED"/>
    <property type="match status" value="1"/>
</dbReference>
<dbReference type="EMBL" id="CP012199">
    <property type="protein sequence ID" value="AMG76510.1"/>
    <property type="molecule type" value="Genomic_DNA"/>
</dbReference>
<feature type="transmembrane region" description="Helical" evidence="7">
    <location>
        <begin position="78"/>
        <end position="101"/>
    </location>
</feature>
<keyword evidence="4 7" id="KW-1133">Transmembrane helix</keyword>
<evidence type="ECO:0000256" key="7">
    <source>
        <dbReference type="SAM" id="Phobius"/>
    </source>
</evidence>
<feature type="transmembrane region" description="Helical" evidence="7">
    <location>
        <begin position="134"/>
        <end position="151"/>
    </location>
</feature>
<gene>
    <name evidence="9" type="primary">cnrT</name>
    <name evidence="9" type="ORF">SGRAN_4184</name>
</gene>
<accession>A0AA86L6J1</accession>
<feature type="transmembrane region" description="Helical" evidence="7">
    <location>
        <begin position="252"/>
        <end position="269"/>
    </location>
</feature>
<keyword evidence="2" id="KW-1003">Cell membrane</keyword>
<reference evidence="9 10" key="1">
    <citation type="journal article" date="2016" name="BMC Genomics">
        <title>Genomic analysis of the nitrate-respiring Sphingopyxis granuli (formerly Sphingomonas macrogoltabida) strain TFA.</title>
        <authorList>
            <person name="Garcia-Romero I."/>
            <person name="Perez-Pulido A.J."/>
            <person name="Gonzalez-Flores Y.E."/>
            <person name="Reyes-Ramirez F."/>
            <person name="Santero E."/>
            <person name="Floriano B."/>
        </authorList>
    </citation>
    <scope>NUCLEOTIDE SEQUENCE [LARGE SCALE GENOMIC DNA]</scope>
    <source>
        <strain evidence="9 10">TFA</strain>
    </source>
</reference>
<organism evidence="9 10">
    <name type="scientific">Sphingopyxis granuli</name>
    <dbReference type="NCBI Taxonomy" id="267128"/>
    <lineage>
        <taxon>Bacteria</taxon>
        <taxon>Pseudomonadati</taxon>
        <taxon>Pseudomonadota</taxon>
        <taxon>Alphaproteobacteria</taxon>
        <taxon>Sphingomonadales</taxon>
        <taxon>Sphingomonadaceae</taxon>
        <taxon>Sphingopyxis</taxon>
    </lineage>
</organism>
<dbReference type="KEGG" id="sgi:SGRAN_4184"/>
<keyword evidence="3 7" id="KW-0812">Transmembrane</keyword>
<dbReference type="InterPro" id="IPR000620">
    <property type="entry name" value="EamA_dom"/>
</dbReference>
<keyword evidence="5 7" id="KW-0472">Membrane</keyword>
<feature type="transmembrane region" description="Helical" evidence="7">
    <location>
        <begin position="196"/>
        <end position="214"/>
    </location>
</feature>
<evidence type="ECO:0000256" key="4">
    <source>
        <dbReference type="ARBA" id="ARBA00022989"/>
    </source>
</evidence>
<comment type="subcellular location">
    <subcellularLocation>
        <location evidence="1">Cell membrane</location>
        <topology evidence="1">Multi-pass membrane protein</topology>
    </subcellularLocation>
</comment>
<proteinExistence type="predicted"/>
<feature type="transmembrane region" description="Helical" evidence="7">
    <location>
        <begin position="39"/>
        <end position="57"/>
    </location>
</feature>
<evidence type="ECO:0000259" key="8">
    <source>
        <dbReference type="Pfam" id="PF00892"/>
    </source>
</evidence>
<evidence type="ECO:0000313" key="9">
    <source>
        <dbReference type="EMBL" id="AMG76510.1"/>
    </source>
</evidence>
<dbReference type="Gene3D" id="1.10.3730.20">
    <property type="match status" value="1"/>
</dbReference>
<feature type="compositionally biased region" description="Basic and acidic residues" evidence="6">
    <location>
        <begin position="301"/>
        <end position="322"/>
    </location>
</feature>
<evidence type="ECO:0000256" key="6">
    <source>
        <dbReference type="SAM" id="MobiDB-lite"/>
    </source>
</evidence>
<evidence type="ECO:0000256" key="1">
    <source>
        <dbReference type="ARBA" id="ARBA00004651"/>
    </source>
</evidence>
<feature type="transmembrane region" description="Helical" evidence="7">
    <location>
        <begin position="107"/>
        <end position="127"/>
    </location>
</feature>
<keyword evidence="10" id="KW-1185">Reference proteome</keyword>
<dbReference type="SUPFAM" id="SSF103481">
    <property type="entry name" value="Multidrug resistance efflux transporter EmrE"/>
    <property type="match status" value="2"/>
</dbReference>
<dbReference type="InterPro" id="IPR037185">
    <property type="entry name" value="EmrE-like"/>
</dbReference>
<name>A0AA86L6J1_9SPHN</name>
<evidence type="ECO:0000256" key="5">
    <source>
        <dbReference type="ARBA" id="ARBA00023136"/>
    </source>
</evidence>
<dbReference type="Proteomes" id="UP000058599">
    <property type="component" value="Chromosome"/>
</dbReference>
<feature type="domain" description="EamA" evidence="8">
    <location>
        <begin position="10"/>
        <end position="150"/>
    </location>
</feature>
<dbReference type="Pfam" id="PF00892">
    <property type="entry name" value="EamA"/>
    <property type="match status" value="2"/>
</dbReference>
<feature type="region of interest" description="Disordered" evidence="6">
    <location>
        <begin position="301"/>
        <end position="330"/>
    </location>
</feature>
<feature type="transmembrane region" description="Helical" evidence="7">
    <location>
        <begin position="275"/>
        <end position="292"/>
    </location>
</feature>
<dbReference type="RefSeq" id="WP_067186633.1">
    <property type="nucleotide sequence ID" value="NZ_CP012199.1"/>
</dbReference>
<feature type="domain" description="EamA" evidence="8">
    <location>
        <begin position="162"/>
        <end position="291"/>
    </location>
</feature>
<evidence type="ECO:0000256" key="2">
    <source>
        <dbReference type="ARBA" id="ARBA00022475"/>
    </source>
</evidence>
<dbReference type="GO" id="GO:0005886">
    <property type="term" value="C:plasma membrane"/>
    <property type="evidence" value="ECO:0007669"/>
    <property type="project" value="UniProtKB-SubCell"/>
</dbReference>
<feature type="transmembrane region" description="Helical" evidence="7">
    <location>
        <begin position="220"/>
        <end position="240"/>
    </location>
</feature>
<protein>
    <submittedName>
        <fullName evidence="9">DMT(Drug/metabolite transporter) superfamily permease</fullName>
    </submittedName>
</protein>
<sequence>MRDRRKIGAPGIRLALLSALLFGASTPLAKLVLGNGVSPWLLAGLLYLGSGLGLALVHGGRRMTGHGAAEAPLARADLPWLALVILCGGAIAPVLLMAGLATTPASTVSLLLNLEGLATLAIAWLVFRENVDRRLLVGAAAILGGALLLSWRGGGPNGGGVGILAIAGACLAWGIDNNLTRKLSSADPVQIAMMKGVTAGAVNLVLALMLGASLPPLPILGGAALIGFLGYGVSLVLFVLALRHLGTARSGAYFSTAPFLGALLAIALFGEPITVTLLLAGVLMAIGLWLHLTEMHSHEHTHEALEHAHRHVDDSHHQHDHPPGVALGEAHSHWHRHPPMVHSHAHYPDLHHRHRHPH</sequence>
<dbReference type="InterPro" id="IPR051258">
    <property type="entry name" value="Diverse_Substrate_Transporter"/>
</dbReference>
<evidence type="ECO:0000313" key="10">
    <source>
        <dbReference type="Proteomes" id="UP000058599"/>
    </source>
</evidence>
<evidence type="ECO:0000256" key="3">
    <source>
        <dbReference type="ARBA" id="ARBA00022692"/>
    </source>
</evidence>
<dbReference type="PANTHER" id="PTHR42920:SF11">
    <property type="entry name" value="INNER MEMBRANE PROTEIN YTFF"/>
    <property type="match status" value="1"/>
</dbReference>
<feature type="transmembrane region" description="Helical" evidence="7">
    <location>
        <begin position="157"/>
        <end position="175"/>
    </location>
</feature>
<dbReference type="AlphaFoldDB" id="A0AA86L6J1"/>